<dbReference type="Pfam" id="PF07985">
    <property type="entry name" value="SRR1"/>
    <property type="match status" value="1"/>
</dbReference>
<evidence type="ECO:0000313" key="3">
    <source>
        <dbReference type="Proteomes" id="UP000745764"/>
    </source>
</evidence>
<dbReference type="AlphaFoldDB" id="A0A9N8KTH8"/>
<gene>
    <name evidence="2" type="ORF">AWRI4620_LOCUS6790</name>
</gene>
<dbReference type="OrthoDB" id="5318346at2759"/>
<proteinExistence type="predicted"/>
<feature type="domain" description="SRR1-like" evidence="1">
    <location>
        <begin position="93"/>
        <end position="301"/>
    </location>
</feature>
<dbReference type="EMBL" id="CAINUL010000015">
    <property type="protein sequence ID" value="CAD0112535.1"/>
    <property type="molecule type" value="Genomic_DNA"/>
</dbReference>
<accession>A0A9N8KTH8</accession>
<sequence length="356" mass="40488">MAGNPQSRPINPFPLSATNRVGISGSEWSDHLEEWLYGHQAFKPGSYLPDGQPAHGRLRYIWLQILDVTRIIMDDRTCDNPTGLYGNLGPVRKSLRAAVKKAGPITKAVCMGLGPIRYRSLFNYNFDYVQQCGVFFALCQMIEEKQDMQLGTLPVFFQEPAFELEDRWILERIGRQTIVRVPAANDLMNVQSFVYAPHFPSNLLFNTICRPGFEPELLFTNTFHTGDLGSVGYAITDIYLSKVYWTRDSTVNQEAIDMYDAAKRFLQTHEGTVYWGVYVLEENNQPLAKLLRAAFSSSSFYVRRHGAVSQSDSKRPVKTLEAKVLLPNLWSCLPKLLSLDFDQTLDLTLRSRTAKR</sequence>
<dbReference type="Proteomes" id="UP000745764">
    <property type="component" value="Unassembled WGS sequence"/>
</dbReference>
<evidence type="ECO:0000313" key="2">
    <source>
        <dbReference type="EMBL" id="CAD0112535.1"/>
    </source>
</evidence>
<name>A0A9N8KTH8_9PEZI</name>
<protein>
    <recommendedName>
        <fullName evidence="1">SRR1-like domain-containing protein</fullName>
    </recommendedName>
</protein>
<comment type="caution">
    <text evidence="2">The sequence shown here is derived from an EMBL/GenBank/DDBJ whole genome shotgun (WGS) entry which is preliminary data.</text>
</comment>
<evidence type="ECO:0000259" key="1">
    <source>
        <dbReference type="Pfam" id="PF07985"/>
    </source>
</evidence>
<keyword evidence="3" id="KW-1185">Reference proteome</keyword>
<reference evidence="2" key="1">
    <citation type="submission" date="2020-06" db="EMBL/GenBank/DDBJ databases">
        <authorList>
            <person name="Onetto C."/>
        </authorList>
    </citation>
    <scope>NUCLEOTIDE SEQUENCE</scope>
</reference>
<organism evidence="2 3">
    <name type="scientific">Aureobasidium uvarum</name>
    <dbReference type="NCBI Taxonomy" id="2773716"/>
    <lineage>
        <taxon>Eukaryota</taxon>
        <taxon>Fungi</taxon>
        <taxon>Dikarya</taxon>
        <taxon>Ascomycota</taxon>
        <taxon>Pezizomycotina</taxon>
        <taxon>Dothideomycetes</taxon>
        <taxon>Dothideomycetidae</taxon>
        <taxon>Dothideales</taxon>
        <taxon>Saccotheciaceae</taxon>
        <taxon>Aureobasidium</taxon>
    </lineage>
</organism>
<dbReference type="InterPro" id="IPR012942">
    <property type="entry name" value="SRR1-like"/>
</dbReference>